<dbReference type="Proteomes" id="UP000824159">
    <property type="component" value="Unassembled WGS sequence"/>
</dbReference>
<dbReference type="InterPro" id="IPR001737">
    <property type="entry name" value="KsgA/Erm"/>
</dbReference>
<protein>
    <recommendedName>
        <fullName evidence="7">Ribosomal RNA small subunit methyltransferase A</fullName>
        <ecNumber evidence="7">2.1.1.182</ecNumber>
    </recommendedName>
    <alternativeName>
        <fullName evidence="7">16S rRNA (adenine(1518)-N(6)/adenine(1519)-N(6))-dimethyltransferase</fullName>
    </alternativeName>
    <alternativeName>
        <fullName evidence="7">16S rRNA dimethyladenosine transferase</fullName>
    </alternativeName>
    <alternativeName>
        <fullName evidence="7">16S rRNA dimethylase</fullName>
    </alternativeName>
    <alternativeName>
        <fullName evidence="7">S-adenosylmethionine-6-N', N'-adenosyl(rRNA) dimethyltransferase</fullName>
    </alternativeName>
</protein>
<keyword evidence="5 7" id="KW-0949">S-adenosyl-L-methionine</keyword>
<evidence type="ECO:0000313" key="10">
    <source>
        <dbReference type="EMBL" id="HIT99036.1"/>
    </source>
</evidence>
<keyword evidence="1 7" id="KW-0963">Cytoplasm</keyword>
<comment type="similarity">
    <text evidence="7">Belongs to the class I-like SAM-binding methyltransferase superfamily. rRNA adenine N(6)-methyltransferase family. RsmA subfamily.</text>
</comment>
<feature type="domain" description="Ribosomal RNA adenine methylase transferase N-terminal" evidence="9">
    <location>
        <begin position="35"/>
        <end position="214"/>
    </location>
</feature>
<dbReference type="InterPro" id="IPR023165">
    <property type="entry name" value="rRNA_Ade_diMease-like_C"/>
</dbReference>
<dbReference type="CDD" id="cd02440">
    <property type="entry name" value="AdoMet_MTases"/>
    <property type="match status" value="1"/>
</dbReference>
<dbReference type="GO" id="GO:0005829">
    <property type="term" value="C:cytosol"/>
    <property type="evidence" value="ECO:0007669"/>
    <property type="project" value="TreeGrafter"/>
</dbReference>
<dbReference type="Gene3D" id="1.10.8.100">
    <property type="entry name" value="Ribosomal RNA adenine dimethylase-like, domain 2"/>
    <property type="match status" value="1"/>
</dbReference>
<evidence type="ECO:0000259" key="9">
    <source>
        <dbReference type="SMART" id="SM00650"/>
    </source>
</evidence>
<reference evidence="10" key="1">
    <citation type="submission" date="2020-10" db="EMBL/GenBank/DDBJ databases">
        <authorList>
            <person name="Gilroy R."/>
        </authorList>
    </citation>
    <scope>NUCLEOTIDE SEQUENCE</scope>
    <source>
        <strain evidence="10">CHK176-22527</strain>
    </source>
</reference>
<proteinExistence type="inferred from homology"/>
<dbReference type="GO" id="GO:0052908">
    <property type="term" value="F:16S rRNA (adenine(1518)-N(6)/adenine(1519)-N(6))-dimethyltransferase activity"/>
    <property type="evidence" value="ECO:0007669"/>
    <property type="project" value="UniProtKB-EC"/>
</dbReference>
<dbReference type="EMBL" id="DVLX01000026">
    <property type="protein sequence ID" value="HIT99036.1"/>
    <property type="molecule type" value="Genomic_DNA"/>
</dbReference>
<dbReference type="PANTHER" id="PTHR11727">
    <property type="entry name" value="DIMETHYLADENOSINE TRANSFERASE"/>
    <property type="match status" value="1"/>
</dbReference>
<feature type="binding site" evidence="7 8">
    <location>
        <position position="129"/>
    </location>
    <ligand>
        <name>S-adenosyl-L-methionine</name>
        <dbReference type="ChEBI" id="CHEBI:59789"/>
    </ligand>
</feature>
<feature type="binding site" evidence="7 8">
    <location>
        <position position="76"/>
    </location>
    <ligand>
        <name>S-adenosyl-L-methionine</name>
        <dbReference type="ChEBI" id="CHEBI:59789"/>
    </ligand>
</feature>
<evidence type="ECO:0000313" key="11">
    <source>
        <dbReference type="Proteomes" id="UP000824159"/>
    </source>
</evidence>
<dbReference type="InterPro" id="IPR020596">
    <property type="entry name" value="rRNA_Ade_Mease_Trfase_CS"/>
</dbReference>
<dbReference type="FunFam" id="3.40.50.150:FF:000023">
    <property type="entry name" value="Ribosomal RNA small subunit methyltransferase A"/>
    <property type="match status" value="1"/>
</dbReference>
<feature type="binding site" evidence="7 8">
    <location>
        <position position="55"/>
    </location>
    <ligand>
        <name>S-adenosyl-L-methionine</name>
        <dbReference type="ChEBI" id="CHEBI:59789"/>
    </ligand>
</feature>
<keyword evidence="2 7" id="KW-0698">rRNA processing</keyword>
<feature type="binding site" evidence="7 8">
    <location>
        <position position="28"/>
    </location>
    <ligand>
        <name>S-adenosyl-L-methionine</name>
        <dbReference type="ChEBI" id="CHEBI:59789"/>
    </ligand>
</feature>
<comment type="function">
    <text evidence="7">Specifically dimethylates two adjacent adenosines (A1518 and A1519) in the loop of a conserved hairpin near the 3'-end of 16S rRNA in the 30S particle. May play a critical role in biogenesis of 30S subunits.</text>
</comment>
<comment type="catalytic activity">
    <reaction evidence="7">
        <text>adenosine(1518)/adenosine(1519) in 16S rRNA + 4 S-adenosyl-L-methionine = N(6)-dimethyladenosine(1518)/N(6)-dimethyladenosine(1519) in 16S rRNA + 4 S-adenosyl-L-homocysteine + 4 H(+)</text>
        <dbReference type="Rhea" id="RHEA:19609"/>
        <dbReference type="Rhea" id="RHEA-COMP:10232"/>
        <dbReference type="Rhea" id="RHEA-COMP:10233"/>
        <dbReference type="ChEBI" id="CHEBI:15378"/>
        <dbReference type="ChEBI" id="CHEBI:57856"/>
        <dbReference type="ChEBI" id="CHEBI:59789"/>
        <dbReference type="ChEBI" id="CHEBI:74411"/>
        <dbReference type="ChEBI" id="CHEBI:74493"/>
        <dbReference type="EC" id="2.1.1.182"/>
    </reaction>
</comment>
<comment type="caution">
    <text evidence="10">The sequence shown here is derived from an EMBL/GenBank/DDBJ whole genome shotgun (WGS) entry which is preliminary data.</text>
</comment>
<dbReference type="Gene3D" id="3.40.50.150">
    <property type="entry name" value="Vaccinia Virus protein VP39"/>
    <property type="match status" value="1"/>
</dbReference>
<dbReference type="PANTHER" id="PTHR11727:SF7">
    <property type="entry name" value="DIMETHYLADENOSINE TRANSFERASE-RELATED"/>
    <property type="match status" value="1"/>
</dbReference>
<keyword evidence="3 7" id="KW-0489">Methyltransferase</keyword>
<evidence type="ECO:0000256" key="3">
    <source>
        <dbReference type="ARBA" id="ARBA00022603"/>
    </source>
</evidence>
<dbReference type="GO" id="GO:0003723">
    <property type="term" value="F:RNA binding"/>
    <property type="evidence" value="ECO:0007669"/>
    <property type="project" value="UniProtKB-UniRule"/>
</dbReference>
<evidence type="ECO:0000256" key="1">
    <source>
        <dbReference type="ARBA" id="ARBA00022490"/>
    </source>
</evidence>
<reference evidence="10" key="2">
    <citation type="journal article" date="2021" name="PeerJ">
        <title>Extensive microbial diversity within the chicken gut microbiome revealed by metagenomics and culture.</title>
        <authorList>
            <person name="Gilroy R."/>
            <person name="Ravi A."/>
            <person name="Getino M."/>
            <person name="Pursley I."/>
            <person name="Horton D.L."/>
            <person name="Alikhan N.F."/>
            <person name="Baker D."/>
            <person name="Gharbi K."/>
            <person name="Hall N."/>
            <person name="Watson M."/>
            <person name="Adriaenssens E.M."/>
            <person name="Foster-Nyarko E."/>
            <person name="Jarju S."/>
            <person name="Secka A."/>
            <person name="Antonio M."/>
            <person name="Oren A."/>
            <person name="Chaudhuri R.R."/>
            <person name="La Ragione R."/>
            <person name="Hildebrand F."/>
            <person name="Pallen M.J."/>
        </authorList>
    </citation>
    <scope>NUCLEOTIDE SEQUENCE</scope>
    <source>
        <strain evidence="10">CHK176-22527</strain>
    </source>
</reference>
<accession>A0A9D1KTP8</accession>
<dbReference type="HAMAP" id="MF_00607">
    <property type="entry name" value="16SrRNA_methyltr_A"/>
    <property type="match status" value="1"/>
</dbReference>
<dbReference type="PROSITE" id="PS01131">
    <property type="entry name" value="RRNA_A_DIMETH"/>
    <property type="match status" value="1"/>
</dbReference>
<evidence type="ECO:0000256" key="2">
    <source>
        <dbReference type="ARBA" id="ARBA00022552"/>
    </source>
</evidence>
<evidence type="ECO:0000256" key="7">
    <source>
        <dbReference type="HAMAP-Rule" id="MF_00607"/>
    </source>
</evidence>
<dbReference type="EC" id="2.1.1.182" evidence="7"/>
<evidence type="ECO:0000256" key="6">
    <source>
        <dbReference type="ARBA" id="ARBA00022884"/>
    </source>
</evidence>
<organism evidence="10 11">
    <name type="scientific">Candidatus Allocopromorpha excrementavium</name>
    <dbReference type="NCBI Taxonomy" id="2840741"/>
    <lineage>
        <taxon>Bacteria</taxon>
        <taxon>Bacillati</taxon>
        <taxon>Bacillota</taxon>
        <taxon>Clostridia</taxon>
        <taxon>Eubacteriales</taxon>
        <taxon>Eubacteriaceae</taxon>
        <taxon>Eubacteriaceae incertae sedis</taxon>
        <taxon>Candidatus Allocopromorpha</taxon>
    </lineage>
</organism>
<dbReference type="AlphaFoldDB" id="A0A9D1KTP8"/>
<name>A0A9D1KTP8_9FIRM</name>
<gene>
    <name evidence="7 10" type="primary">rsmA</name>
    <name evidence="7" type="synonym">ksgA</name>
    <name evidence="10" type="ORF">IAD12_02140</name>
</gene>
<dbReference type="Pfam" id="PF00398">
    <property type="entry name" value="RrnaAD"/>
    <property type="match status" value="1"/>
</dbReference>
<sequence>MKKLYAPSTIADIKSRHDFRLSKSLGQNFITDKNVIEKIVEGAEIGEEDLVIEIGPGIGVLTAAAAETACKVIAVEIDKKLIPILSETLSDHDNIEIINRDILKTDVNGIIEKSRQAGEFSGKVRIIGNLPYYITTAIIMKLLEEKTEAESITIMMQKEVADRIKASPGGKTYGALSVAVQYYCEVEQVISVPKEVFVPKPKVDSAVLNLRIRKEKPVTLTDEKAFFACIKSGFGQRRKTLLNSLTGVCGLSKEKVGQVLSGSGIDPMRRAETLSIEEFASLSNKVAELAENA</sequence>
<dbReference type="PROSITE" id="PS51689">
    <property type="entry name" value="SAM_RNA_A_N6_MT"/>
    <property type="match status" value="1"/>
</dbReference>
<dbReference type="SUPFAM" id="SSF53335">
    <property type="entry name" value="S-adenosyl-L-methionine-dependent methyltransferases"/>
    <property type="match status" value="1"/>
</dbReference>
<feature type="binding site" evidence="7 8">
    <location>
        <position position="101"/>
    </location>
    <ligand>
        <name>S-adenosyl-L-methionine</name>
        <dbReference type="ChEBI" id="CHEBI:59789"/>
    </ligand>
</feature>
<feature type="binding site" evidence="7 8">
    <location>
        <position position="30"/>
    </location>
    <ligand>
        <name>S-adenosyl-L-methionine</name>
        <dbReference type="ChEBI" id="CHEBI:59789"/>
    </ligand>
</feature>
<dbReference type="FunFam" id="1.10.8.100:FF:000001">
    <property type="entry name" value="Ribosomal RNA small subunit methyltransferase A"/>
    <property type="match status" value="1"/>
</dbReference>
<dbReference type="InterPro" id="IPR029063">
    <property type="entry name" value="SAM-dependent_MTases_sf"/>
</dbReference>
<dbReference type="SMART" id="SM00650">
    <property type="entry name" value="rADc"/>
    <property type="match status" value="1"/>
</dbReference>
<evidence type="ECO:0000256" key="8">
    <source>
        <dbReference type="PROSITE-ProRule" id="PRU01026"/>
    </source>
</evidence>
<keyword evidence="6 7" id="KW-0694">RNA-binding</keyword>
<evidence type="ECO:0000256" key="4">
    <source>
        <dbReference type="ARBA" id="ARBA00022679"/>
    </source>
</evidence>
<dbReference type="InterPro" id="IPR020598">
    <property type="entry name" value="rRNA_Ade_methylase_Trfase_N"/>
</dbReference>
<comment type="subcellular location">
    <subcellularLocation>
        <location evidence="7">Cytoplasm</location>
    </subcellularLocation>
</comment>
<dbReference type="NCBIfam" id="TIGR00755">
    <property type="entry name" value="ksgA"/>
    <property type="match status" value="1"/>
</dbReference>
<dbReference type="InterPro" id="IPR011530">
    <property type="entry name" value="rRNA_adenine_dimethylase"/>
</dbReference>
<evidence type="ECO:0000256" key="5">
    <source>
        <dbReference type="ARBA" id="ARBA00022691"/>
    </source>
</evidence>
<keyword evidence="4 7" id="KW-0808">Transferase</keyword>